<proteinExistence type="predicted"/>
<evidence type="ECO:0000256" key="1">
    <source>
        <dbReference type="SAM" id="MobiDB-lite"/>
    </source>
</evidence>
<name>A0AAW1WLQ3_RUBAR</name>
<keyword evidence="3" id="KW-1185">Reference proteome</keyword>
<dbReference type="AlphaFoldDB" id="A0AAW1WLQ3"/>
<dbReference type="Proteomes" id="UP001457282">
    <property type="component" value="Unassembled WGS sequence"/>
</dbReference>
<dbReference type="PANTHER" id="PTHR31267:SF2">
    <property type="entry name" value="EXPRESSED PROTEIN"/>
    <property type="match status" value="1"/>
</dbReference>
<dbReference type="PANTHER" id="PTHR31267">
    <property type="entry name" value="DENTIN SIALOPHOSPHOPROTEIN-LIKE PROTEIN"/>
    <property type="match status" value="1"/>
</dbReference>
<comment type="caution">
    <text evidence="2">The sequence shown here is derived from an EMBL/GenBank/DDBJ whole genome shotgun (WGS) entry which is preliminary data.</text>
</comment>
<evidence type="ECO:0000313" key="3">
    <source>
        <dbReference type="Proteomes" id="UP001457282"/>
    </source>
</evidence>
<protein>
    <submittedName>
        <fullName evidence="2">Uncharacterized protein</fullName>
    </submittedName>
</protein>
<feature type="region of interest" description="Disordered" evidence="1">
    <location>
        <begin position="73"/>
        <end position="110"/>
    </location>
</feature>
<gene>
    <name evidence="2" type="ORF">M0R45_033281</name>
</gene>
<dbReference type="EMBL" id="JBEDUW010000006">
    <property type="protein sequence ID" value="KAK9924940.1"/>
    <property type="molecule type" value="Genomic_DNA"/>
</dbReference>
<reference evidence="2 3" key="1">
    <citation type="journal article" date="2023" name="G3 (Bethesda)">
        <title>A chromosome-length genome assembly and annotation of blackberry (Rubus argutus, cv. 'Hillquist').</title>
        <authorList>
            <person name="Bruna T."/>
            <person name="Aryal R."/>
            <person name="Dudchenko O."/>
            <person name="Sargent D.J."/>
            <person name="Mead D."/>
            <person name="Buti M."/>
            <person name="Cavallini A."/>
            <person name="Hytonen T."/>
            <person name="Andres J."/>
            <person name="Pham M."/>
            <person name="Weisz D."/>
            <person name="Mascagni F."/>
            <person name="Usai G."/>
            <person name="Natali L."/>
            <person name="Bassil N."/>
            <person name="Fernandez G.E."/>
            <person name="Lomsadze A."/>
            <person name="Armour M."/>
            <person name="Olukolu B."/>
            <person name="Poorten T."/>
            <person name="Britton C."/>
            <person name="Davik J."/>
            <person name="Ashrafi H."/>
            <person name="Aiden E.L."/>
            <person name="Borodovsky M."/>
            <person name="Worthington M."/>
        </authorList>
    </citation>
    <scope>NUCLEOTIDE SEQUENCE [LARGE SCALE GENOMIC DNA]</scope>
    <source>
        <strain evidence="2">PI 553951</strain>
    </source>
</reference>
<organism evidence="2 3">
    <name type="scientific">Rubus argutus</name>
    <name type="common">Southern blackberry</name>
    <dbReference type="NCBI Taxonomy" id="59490"/>
    <lineage>
        <taxon>Eukaryota</taxon>
        <taxon>Viridiplantae</taxon>
        <taxon>Streptophyta</taxon>
        <taxon>Embryophyta</taxon>
        <taxon>Tracheophyta</taxon>
        <taxon>Spermatophyta</taxon>
        <taxon>Magnoliopsida</taxon>
        <taxon>eudicotyledons</taxon>
        <taxon>Gunneridae</taxon>
        <taxon>Pentapetalae</taxon>
        <taxon>rosids</taxon>
        <taxon>fabids</taxon>
        <taxon>Rosales</taxon>
        <taxon>Rosaceae</taxon>
        <taxon>Rosoideae</taxon>
        <taxon>Rosoideae incertae sedis</taxon>
        <taxon>Rubus</taxon>
    </lineage>
</organism>
<evidence type="ECO:0000313" key="2">
    <source>
        <dbReference type="EMBL" id="KAK9924940.1"/>
    </source>
</evidence>
<sequence>MQASAFSNSFVGDRCTTPDQVCLSQGAFLSKPGFQGKNAYGQVTGQGLNCGSTLGNLQQENALQTNTSLQELNGKQDRDGWPGISQKNAMQHGPSQGLVPLDPMEEEDFV</sequence>
<accession>A0AAW1WLQ3</accession>